<sequence length="112" mass="12311">MFTSPSDCPDCGVRPGQLHHDGCDVARCATTGQQRAGCGHSGSTCITRWTGHWPGDAECWEYGFFIQPDPGAPPNTPPLPDINRLYLECDWDPAQQRMIRRASSSPPESSHQ</sequence>
<dbReference type="Proteomes" id="UP001596222">
    <property type="component" value="Unassembled WGS sequence"/>
</dbReference>
<gene>
    <name evidence="1" type="ORF">ACFPP6_30330</name>
</gene>
<reference evidence="2" key="1">
    <citation type="journal article" date="2019" name="Int. J. Syst. Evol. Microbiol.">
        <title>The Global Catalogue of Microorganisms (GCM) 10K type strain sequencing project: providing services to taxonomists for standard genome sequencing and annotation.</title>
        <authorList>
            <consortium name="The Broad Institute Genomics Platform"/>
            <consortium name="The Broad Institute Genome Sequencing Center for Infectious Disease"/>
            <person name="Wu L."/>
            <person name="Ma J."/>
        </authorList>
    </citation>
    <scope>NUCLEOTIDE SEQUENCE [LARGE SCALE GENOMIC DNA]</scope>
    <source>
        <strain evidence="2">CGMCC 4.1641</strain>
    </source>
</reference>
<evidence type="ECO:0000313" key="1">
    <source>
        <dbReference type="EMBL" id="MFC5148970.1"/>
    </source>
</evidence>
<accession>A0ABW0A9G7</accession>
<evidence type="ECO:0000313" key="2">
    <source>
        <dbReference type="Proteomes" id="UP001596222"/>
    </source>
</evidence>
<proteinExistence type="predicted"/>
<organism evidence="1 2">
    <name type="scientific">Streptomyces aureoversilis</name>
    <dbReference type="NCBI Taxonomy" id="67277"/>
    <lineage>
        <taxon>Bacteria</taxon>
        <taxon>Bacillati</taxon>
        <taxon>Actinomycetota</taxon>
        <taxon>Actinomycetes</taxon>
        <taxon>Kitasatosporales</taxon>
        <taxon>Streptomycetaceae</taxon>
        <taxon>Streptomyces</taxon>
    </lineage>
</organism>
<protein>
    <submittedName>
        <fullName evidence="1">Uncharacterized protein</fullName>
    </submittedName>
</protein>
<keyword evidence="2" id="KW-1185">Reference proteome</keyword>
<name>A0ABW0A9G7_9ACTN</name>
<dbReference type="RefSeq" id="WP_382049202.1">
    <property type="nucleotide sequence ID" value="NZ_JBHSKJ010000022.1"/>
</dbReference>
<comment type="caution">
    <text evidence="1">The sequence shown here is derived from an EMBL/GenBank/DDBJ whole genome shotgun (WGS) entry which is preliminary data.</text>
</comment>
<dbReference type="EMBL" id="JBHSKJ010000022">
    <property type="protein sequence ID" value="MFC5148970.1"/>
    <property type="molecule type" value="Genomic_DNA"/>
</dbReference>